<dbReference type="STRING" id="104452.A0A0L7L2T7"/>
<sequence>MNLEVPIYDLSLKGGKVLVLDGFRYSIACQSSRKTLWYCNRLADRGCKARISTIEDVVVNCINEHTHPPKQNIYVSDKPVFSVSPRGARIMIMGGYKYTVHIQKGMKTRWFCATHRNHRCNAALYTVEDVVVKYGNQHSHPPLNLSELYRYLYKRL</sequence>
<dbReference type="AlphaFoldDB" id="A0A0L7L2T7"/>
<keyword evidence="2" id="KW-0863">Zinc-finger</keyword>
<protein>
    <submittedName>
        <fullName evidence="5">Modifier of mdg4</fullName>
    </submittedName>
</protein>
<keyword evidence="1" id="KW-0479">Metal-binding</keyword>
<evidence type="ECO:0000313" key="5">
    <source>
        <dbReference type="EMBL" id="KOB69730.1"/>
    </source>
</evidence>
<dbReference type="Gene3D" id="2.20.25.240">
    <property type="match status" value="2"/>
</dbReference>
<evidence type="ECO:0000313" key="6">
    <source>
        <dbReference type="Proteomes" id="UP000037510"/>
    </source>
</evidence>
<dbReference type="Proteomes" id="UP000037510">
    <property type="component" value="Unassembled WGS sequence"/>
</dbReference>
<dbReference type="InterPro" id="IPR007588">
    <property type="entry name" value="Znf_FLYWCH"/>
</dbReference>
<feature type="domain" description="FLYWCH-type" evidence="4">
    <location>
        <begin position="83"/>
        <end position="140"/>
    </location>
</feature>
<keyword evidence="6" id="KW-1185">Reference proteome</keyword>
<dbReference type="EMBL" id="JTDY01003328">
    <property type="protein sequence ID" value="KOB69730.1"/>
    <property type="molecule type" value="Genomic_DNA"/>
</dbReference>
<organism evidence="5 6">
    <name type="scientific">Operophtera brumata</name>
    <name type="common">Winter moth</name>
    <name type="synonym">Phalaena brumata</name>
    <dbReference type="NCBI Taxonomy" id="104452"/>
    <lineage>
        <taxon>Eukaryota</taxon>
        <taxon>Metazoa</taxon>
        <taxon>Ecdysozoa</taxon>
        <taxon>Arthropoda</taxon>
        <taxon>Hexapoda</taxon>
        <taxon>Insecta</taxon>
        <taxon>Pterygota</taxon>
        <taxon>Neoptera</taxon>
        <taxon>Endopterygota</taxon>
        <taxon>Lepidoptera</taxon>
        <taxon>Glossata</taxon>
        <taxon>Ditrysia</taxon>
        <taxon>Geometroidea</taxon>
        <taxon>Geometridae</taxon>
        <taxon>Larentiinae</taxon>
        <taxon>Operophtera</taxon>
    </lineage>
</organism>
<reference evidence="5 6" key="1">
    <citation type="journal article" date="2015" name="Genome Biol. Evol.">
        <title>The genome of winter moth (Operophtera brumata) provides a genomic perspective on sexual dimorphism and phenology.</title>
        <authorList>
            <person name="Derks M.F."/>
            <person name="Smit S."/>
            <person name="Salis L."/>
            <person name="Schijlen E."/>
            <person name="Bossers A."/>
            <person name="Mateman C."/>
            <person name="Pijl A.S."/>
            <person name="de Ridder D."/>
            <person name="Groenen M.A."/>
            <person name="Visser M.E."/>
            <person name="Megens H.J."/>
        </authorList>
    </citation>
    <scope>NUCLEOTIDE SEQUENCE [LARGE SCALE GENOMIC DNA]</scope>
    <source>
        <strain evidence="5">WM2013NL</strain>
        <tissue evidence="5">Head and thorax</tissue>
    </source>
</reference>
<gene>
    <name evidence="5" type="ORF">OBRU01_16399</name>
</gene>
<evidence type="ECO:0000256" key="3">
    <source>
        <dbReference type="ARBA" id="ARBA00022833"/>
    </source>
</evidence>
<comment type="caution">
    <text evidence="5">The sequence shown here is derived from an EMBL/GenBank/DDBJ whole genome shotgun (WGS) entry which is preliminary data.</text>
</comment>
<dbReference type="Pfam" id="PF04500">
    <property type="entry name" value="FLYWCH"/>
    <property type="match status" value="2"/>
</dbReference>
<accession>A0A0L7L2T7</accession>
<keyword evidence="3" id="KW-0862">Zinc</keyword>
<evidence type="ECO:0000256" key="2">
    <source>
        <dbReference type="ARBA" id="ARBA00022771"/>
    </source>
</evidence>
<evidence type="ECO:0000259" key="4">
    <source>
        <dbReference type="Pfam" id="PF04500"/>
    </source>
</evidence>
<proteinExistence type="predicted"/>
<name>A0A0L7L2T7_OPEBR</name>
<dbReference type="GO" id="GO:0008270">
    <property type="term" value="F:zinc ion binding"/>
    <property type="evidence" value="ECO:0007669"/>
    <property type="project" value="UniProtKB-KW"/>
</dbReference>
<feature type="domain" description="FLYWCH-type" evidence="4">
    <location>
        <begin position="11"/>
        <end position="67"/>
    </location>
</feature>
<evidence type="ECO:0000256" key="1">
    <source>
        <dbReference type="ARBA" id="ARBA00022723"/>
    </source>
</evidence>